<feature type="transmembrane region" description="Helical" evidence="2">
    <location>
        <begin position="562"/>
        <end position="580"/>
    </location>
</feature>
<feature type="compositionally biased region" description="Basic residues" evidence="1">
    <location>
        <begin position="53"/>
        <end position="62"/>
    </location>
</feature>
<dbReference type="GO" id="GO:0009190">
    <property type="term" value="P:cyclic nucleotide biosynthetic process"/>
    <property type="evidence" value="ECO:0007669"/>
    <property type="project" value="InterPro"/>
</dbReference>
<dbReference type="PANTHER" id="PTHR43081:SF1">
    <property type="entry name" value="ADENYLATE CYCLASE, TERMINAL-DIFFERENTIATION SPECIFIC"/>
    <property type="match status" value="1"/>
</dbReference>
<feature type="region of interest" description="Disordered" evidence="1">
    <location>
        <begin position="1"/>
        <end position="145"/>
    </location>
</feature>
<evidence type="ECO:0000313" key="5">
    <source>
        <dbReference type="Proteomes" id="UP000298774"/>
    </source>
</evidence>
<feature type="compositionally biased region" description="Low complexity" evidence="1">
    <location>
        <begin position="35"/>
        <end position="49"/>
    </location>
</feature>
<feature type="region of interest" description="Disordered" evidence="1">
    <location>
        <begin position="181"/>
        <end position="269"/>
    </location>
</feature>
<feature type="domain" description="Guanylate cyclase" evidence="3">
    <location>
        <begin position="682"/>
        <end position="820"/>
    </location>
</feature>
<dbReference type="InterPro" id="IPR029787">
    <property type="entry name" value="Nucleotide_cyclase"/>
</dbReference>
<sequence>MREVRRHRAAAQACRSDADPGHPARGGARGRRHAALGQGSRGALAARAADGGRHRRLRRRAGRAGAPQPDPARDRRRWHRGGPGRGAGRPAGRCRLRGAGGGPARPGAGQRGAAESLSRHRPRPLPDLPVRGDSDPGAPDEPGRASLLLPAQHARPVDADLPAGAVGQLAGGGAPYIDAGRRPHAGAAARGGAVGEPVRRPGGALLRRRARSRRRPAGASGRLPATVRRGGGPAGADARLAEADRTGDGAGDPARGVRAPPLGTSGGRPSWAKAPWLAKGLARGLVGLAAVVGVSAAALGLTRLVPPLRSADESFRDLAIAYFTPPAPQHPGIVLVTLGEDLFATLACRSPVDRGFLADLVGTLEAAGVRAIGLDILFDQPTLPALDERLRQRIQRATVPVVAITALGDTALTEEQRRYLGRFLDGIPHGHANLAKDRLDGTVRWHVPRGPDGLPSFPARLAQLAGGAAGEEVPAEPFRIDWHARPSPDSPPFPTYPADMVGLLPRGWLAGRIAVVGTVLVGVDQHRTPLSVAGLSTPGVEIQAHALAQILDGRTSRDLSDGWVVALVLALSAAGVALAAAGWPVWLLVPASLLGLLGLWAAALALFAQGGPLVAMMAPSAAWLGGIAVMTAHLSLKERTDRRSLMQLFANHVSQPVADEIWRERATFLAGGRPRPQELTATVFFSDIEGFTTVCEALEPEPLILWLEGYLDAMVRVVAAHDGIVLRFIGDAILAVFGAPVARTTQAEIDADAERAVRCAIQMGRELRELNKRWQAEGLPAIGIRVGIHTGPLVAGSLGGLRHMEYSLLGDTANTAARLEALGKTVDMRSSPHCRIVIGEPTWTAVQGTVAGLPVGEMALKGKRKAVRAWLVLDREGEEVRPAAEAGE</sequence>
<dbReference type="Gene3D" id="3.30.70.1230">
    <property type="entry name" value="Nucleotide cyclase"/>
    <property type="match status" value="1"/>
</dbReference>
<accession>A0A4D8QH95</accession>
<dbReference type="InterPro" id="IPR007890">
    <property type="entry name" value="CHASE2"/>
</dbReference>
<evidence type="ECO:0000259" key="3">
    <source>
        <dbReference type="PROSITE" id="PS50125"/>
    </source>
</evidence>
<dbReference type="AlphaFoldDB" id="A0A4D8QH95"/>
<dbReference type="Pfam" id="PF05226">
    <property type="entry name" value="CHASE2"/>
    <property type="match status" value="1"/>
</dbReference>
<keyword evidence="2" id="KW-0472">Membrane</keyword>
<dbReference type="InterPro" id="IPR050697">
    <property type="entry name" value="Adenylyl/Guanylyl_Cyclase_3/4"/>
</dbReference>
<name>A0A4D8QH95_AZOBR</name>
<dbReference type="PANTHER" id="PTHR43081">
    <property type="entry name" value="ADENYLATE CYCLASE, TERMINAL-DIFFERENTIATION SPECIFIC-RELATED"/>
    <property type="match status" value="1"/>
</dbReference>
<dbReference type="Pfam" id="PF00211">
    <property type="entry name" value="Guanylate_cyc"/>
    <property type="match status" value="1"/>
</dbReference>
<keyword evidence="2" id="KW-0812">Transmembrane</keyword>
<reference evidence="4 5" key="1">
    <citation type="submission" date="2018-09" db="EMBL/GenBank/DDBJ databases">
        <title>Whole genome based analysis of evolution and adaptive divergence in Indian and Brazilian strains of Azospirillum brasilense.</title>
        <authorList>
            <person name="Singh C."/>
            <person name="Tripathi A.K."/>
        </authorList>
    </citation>
    <scope>NUCLEOTIDE SEQUENCE [LARGE SCALE GENOMIC DNA]</scope>
    <source>
        <strain evidence="4 5">MTCC4038</strain>
    </source>
</reference>
<feature type="compositionally biased region" description="Basic residues" evidence="1">
    <location>
        <begin position="206"/>
        <end position="216"/>
    </location>
</feature>
<dbReference type="SMART" id="SM01080">
    <property type="entry name" value="CHASE2"/>
    <property type="match status" value="1"/>
</dbReference>
<protein>
    <submittedName>
        <fullName evidence="4">Adenylate/guanylate cyclase domain-containing protein</fullName>
    </submittedName>
</protein>
<organism evidence="4 5">
    <name type="scientific">Azospirillum brasilense</name>
    <dbReference type="NCBI Taxonomy" id="192"/>
    <lineage>
        <taxon>Bacteria</taxon>
        <taxon>Pseudomonadati</taxon>
        <taxon>Pseudomonadota</taxon>
        <taxon>Alphaproteobacteria</taxon>
        <taxon>Rhodospirillales</taxon>
        <taxon>Azospirillaceae</taxon>
        <taxon>Azospirillum</taxon>
    </lineage>
</organism>
<evidence type="ECO:0000256" key="2">
    <source>
        <dbReference type="SAM" id="Phobius"/>
    </source>
</evidence>
<gene>
    <name evidence="4" type="ORF">D3868_03115</name>
</gene>
<dbReference type="InterPro" id="IPR001054">
    <property type="entry name" value="A/G_cyclase"/>
</dbReference>
<dbReference type="CDD" id="cd07302">
    <property type="entry name" value="CHD"/>
    <property type="match status" value="1"/>
</dbReference>
<dbReference type="GO" id="GO:0004016">
    <property type="term" value="F:adenylate cyclase activity"/>
    <property type="evidence" value="ECO:0007669"/>
    <property type="project" value="UniProtKB-ARBA"/>
</dbReference>
<dbReference type="PROSITE" id="PS50125">
    <property type="entry name" value="GUANYLATE_CYCLASE_2"/>
    <property type="match status" value="1"/>
</dbReference>
<dbReference type="SUPFAM" id="SSF55073">
    <property type="entry name" value="Nucleotide cyclase"/>
    <property type="match status" value="1"/>
</dbReference>
<feature type="transmembrane region" description="Helical" evidence="2">
    <location>
        <begin position="587"/>
        <end position="607"/>
    </location>
</feature>
<keyword evidence="2" id="KW-1133">Transmembrane helix</keyword>
<dbReference type="EMBL" id="CP032339">
    <property type="protein sequence ID" value="QCO08126.1"/>
    <property type="molecule type" value="Genomic_DNA"/>
</dbReference>
<feature type="transmembrane region" description="Helical" evidence="2">
    <location>
        <begin position="613"/>
        <end position="636"/>
    </location>
</feature>
<proteinExistence type="predicted"/>
<feature type="compositionally biased region" description="Low complexity" evidence="1">
    <location>
        <begin position="105"/>
        <end position="114"/>
    </location>
</feature>
<dbReference type="GO" id="GO:0035556">
    <property type="term" value="P:intracellular signal transduction"/>
    <property type="evidence" value="ECO:0007669"/>
    <property type="project" value="InterPro"/>
</dbReference>
<evidence type="ECO:0000313" key="4">
    <source>
        <dbReference type="EMBL" id="QCO08126.1"/>
    </source>
</evidence>
<dbReference type="Proteomes" id="UP000298774">
    <property type="component" value="Chromosome"/>
</dbReference>
<evidence type="ECO:0000256" key="1">
    <source>
        <dbReference type="SAM" id="MobiDB-lite"/>
    </source>
</evidence>
<dbReference type="SMART" id="SM00044">
    <property type="entry name" value="CYCc"/>
    <property type="match status" value="1"/>
</dbReference>